<dbReference type="FunFam" id="3.90.550.10:FF:000074">
    <property type="entry name" value="N-acylneuraminate cytidylyltransferase A"/>
    <property type="match status" value="1"/>
</dbReference>
<evidence type="ECO:0000256" key="3">
    <source>
        <dbReference type="ARBA" id="ARBA00010726"/>
    </source>
</evidence>
<dbReference type="OMA" id="YMGSENT"/>
<sequence length="441" mass="50245">MAESESSKNLTKRKGENRDQAEVKKLKTSSSGEELEGSGDNSVRAGGPGVNDENYAGAKVALILARGGSKGIRLKNIKELAGVPLIGWVLRAAKESGVFNSVWISTDHDEIEKVAKIWDAKVHRRSPEVSKDTSTSVETIQEFLKFHPEVKIVGHIQATSPCLHPYVLQEVMKKMDQGYDSVFSVERRHLFLWKEVENEGEKTEPKNFVPSKRPRRQDWKGELCENGSFYFTKREIIMTRGSLQSGKLAYYEMKPEHSVDIDEDIDWPIAEQRIMRYGYFGNIQLDDLKLLVYNIGDDDGKDTCFPQLSDVDSDSIDHLQKKGIKVLLILNRHKIDDILAKNLKCEIKKKDSDKKAFLEKWLKEKNLSWKQVAYIGCEDSDEEFLKSAAVSCAIEGVSQKVIKCANFVYRRERGNRILTKFSEQIAQLTEKAKRTSNHEER</sequence>
<dbReference type="GeneID" id="102354669"/>
<dbReference type="Bgee" id="ENSLACG00000004886">
    <property type="expression patterns" value="Expressed in muscle tissue and 6 other cell types or tissues"/>
</dbReference>
<dbReference type="Pfam" id="PF02348">
    <property type="entry name" value="CTP_transf_3"/>
    <property type="match status" value="1"/>
</dbReference>
<evidence type="ECO:0000256" key="4">
    <source>
        <dbReference type="ARBA" id="ARBA00012491"/>
    </source>
</evidence>
<evidence type="ECO:0000256" key="1">
    <source>
        <dbReference type="ARBA" id="ARBA00001862"/>
    </source>
</evidence>
<dbReference type="InterPro" id="IPR036412">
    <property type="entry name" value="HAD-like_sf"/>
</dbReference>
<evidence type="ECO:0000256" key="6">
    <source>
        <dbReference type="SAM" id="MobiDB-lite"/>
    </source>
</evidence>
<dbReference type="InterPro" id="IPR029044">
    <property type="entry name" value="Nucleotide-diphossugar_trans"/>
</dbReference>
<reference evidence="7" key="2">
    <citation type="submission" date="2025-08" db="UniProtKB">
        <authorList>
            <consortium name="Ensembl"/>
        </authorList>
    </citation>
    <scope>IDENTIFICATION</scope>
</reference>
<dbReference type="AlphaFoldDB" id="M3XI04"/>
<organism evidence="7 8">
    <name type="scientific">Latimeria chalumnae</name>
    <name type="common">Coelacanth</name>
    <dbReference type="NCBI Taxonomy" id="7897"/>
    <lineage>
        <taxon>Eukaryota</taxon>
        <taxon>Metazoa</taxon>
        <taxon>Chordata</taxon>
        <taxon>Craniata</taxon>
        <taxon>Vertebrata</taxon>
        <taxon>Euteleostomi</taxon>
        <taxon>Coelacanthiformes</taxon>
        <taxon>Coelacanthidae</taxon>
        <taxon>Latimeria</taxon>
    </lineage>
</organism>
<dbReference type="SUPFAM" id="SSF56784">
    <property type="entry name" value="HAD-like"/>
    <property type="match status" value="1"/>
</dbReference>
<comment type="pathway">
    <text evidence="2">Amino-sugar metabolism; N-acetylneuraminate metabolism.</text>
</comment>
<evidence type="ECO:0000313" key="7">
    <source>
        <dbReference type="Ensembl" id="ENSLACP00000022360.1"/>
    </source>
</evidence>
<dbReference type="PANTHER" id="PTHR21485:SF3">
    <property type="entry name" value="N-ACYLNEURAMINATE CYTIDYLYLTRANSFERASE"/>
    <property type="match status" value="1"/>
</dbReference>
<accession>M3XI04</accession>
<reference evidence="7" key="3">
    <citation type="submission" date="2025-09" db="UniProtKB">
        <authorList>
            <consortium name="Ensembl"/>
        </authorList>
    </citation>
    <scope>IDENTIFICATION</scope>
</reference>
<dbReference type="GO" id="GO:0006054">
    <property type="term" value="P:N-acetylneuraminate metabolic process"/>
    <property type="evidence" value="ECO:0007669"/>
    <property type="project" value="UniProtKB-UniPathway"/>
</dbReference>
<dbReference type="Ensembl" id="ENSLACT00000025213.1">
    <property type="protein sequence ID" value="ENSLACP00000022360.1"/>
    <property type="gene ID" value="ENSLACG00000004886.2"/>
</dbReference>
<keyword evidence="5" id="KW-0548">Nucleotidyltransferase</keyword>
<dbReference type="Pfam" id="PF08282">
    <property type="entry name" value="Hydrolase_3"/>
    <property type="match status" value="1"/>
</dbReference>
<dbReference type="InParanoid" id="M3XI04"/>
<feature type="region of interest" description="Disordered" evidence="6">
    <location>
        <begin position="1"/>
        <end position="50"/>
    </location>
</feature>
<dbReference type="STRING" id="7897.ENSLACP00000022360"/>
<dbReference type="CDD" id="cd02513">
    <property type="entry name" value="CMP-NeuAc_Synthase"/>
    <property type="match status" value="1"/>
</dbReference>
<dbReference type="KEGG" id="lcm:102354669"/>
<comment type="catalytic activity">
    <reaction evidence="1">
        <text>an N-acylneuraminate + CTP = a CMP-N-acyl-beta-neuraminate + diphosphate</text>
        <dbReference type="Rhea" id="RHEA:11344"/>
        <dbReference type="ChEBI" id="CHEBI:33019"/>
        <dbReference type="ChEBI" id="CHEBI:37563"/>
        <dbReference type="ChEBI" id="CHEBI:60073"/>
        <dbReference type="ChEBI" id="CHEBI:68671"/>
        <dbReference type="EC" id="2.7.7.43"/>
    </reaction>
</comment>
<gene>
    <name evidence="7" type="primary">CMAS</name>
</gene>
<dbReference type="Proteomes" id="UP000008672">
    <property type="component" value="Unassembled WGS sequence"/>
</dbReference>
<dbReference type="GeneTree" id="ENSGT00390000004237"/>
<evidence type="ECO:0000256" key="2">
    <source>
        <dbReference type="ARBA" id="ARBA00005141"/>
    </source>
</evidence>
<dbReference type="InterPro" id="IPR003329">
    <property type="entry name" value="Cytidylyl_trans"/>
</dbReference>
<protein>
    <recommendedName>
        <fullName evidence="4">N-acylneuraminate cytidylyltransferase</fullName>
        <ecNumber evidence="4">2.7.7.43</ecNumber>
    </recommendedName>
</protein>
<dbReference type="UniPathway" id="UPA00628"/>
<dbReference type="EMBL" id="AFYH01244983">
    <property type="status" value="NOT_ANNOTATED_CDS"/>
    <property type="molecule type" value="Genomic_DNA"/>
</dbReference>
<evidence type="ECO:0000256" key="5">
    <source>
        <dbReference type="ARBA" id="ARBA00022695"/>
    </source>
</evidence>
<proteinExistence type="inferred from homology"/>
<dbReference type="InterPro" id="IPR050793">
    <property type="entry name" value="CMP-NeuNAc_synthase"/>
</dbReference>
<comment type="similarity">
    <text evidence="3">Belongs to the CMP-NeuNAc synthase family.</text>
</comment>
<dbReference type="EMBL" id="AFYH01244981">
    <property type="status" value="NOT_ANNOTATED_CDS"/>
    <property type="molecule type" value="Genomic_DNA"/>
</dbReference>
<dbReference type="PANTHER" id="PTHR21485">
    <property type="entry name" value="HAD SUPERFAMILY MEMBERS CMAS AND KDSC"/>
    <property type="match status" value="1"/>
</dbReference>
<keyword evidence="5" id="KW-0808">Transferase</keyword>
<dbReference type="GO" id="GO:0008781">
    <property type="term" value="F:N-acylneuraminate cytidylyltransferase activity"/>
    <property type="evidence" value="ECO:0007669"/>
    <property type="project" value="UniProtKB-EC"/>
</dbReference>
<dbReference type="Gene3D" id="3.40.50.1000">
    <property type="entry name" value="HAD superfamily/HAD-like"/>
    <property type="match status" value="1"/>
</dbReference>
<dbReference type="FunCoup" id="M3XI04">
    <property type="interactions" value="1108"/>
</dbReference>
<dbReference type="EC" id="2.7.7.43" evidence="4"/>
<reference evidence="8" key="1">
    <citation type="submission" date="2011-08" db="EMBL/GenBank/DDBJ databases">
        <title>The draft genome of Latimeria chalumnae.</title>
        <authorList>
            <person name="Di Palma F."/>
            <person name="Alfoldi J."/>
            <person name="Johnson J."/>
            <person name="Berlin A."/>
            <person name="Gnerre S."/>
            <person name="Jaffe D."/>
            <person name="MacCallum I."/>
            <person name="Young S."/>
            <person name="Walker B.J."/>
            <person name="Lander E."/>
            <person name="Lindblad-Toh K."/>
        </authorList>
    </citation>
    <scope>NUCLEOTIDE SEQUENCE [LARGE SCALE GENOMIC DNA]</scope>
    <source>
        <strain evidence="8">Wild caught</strain>
    </source>
</reference>
<feature type="compositionally biased region" description="Basic and acidic residues" evidence="6">
    <location>
        <begin position="13"/>
        <end position="25"/>
    </location>
</feature>
<dbReference type="OrthoDB" id="10262032at2759"/>
<dbReference type="InterPro" id="IPR023214">
    <property type="entry name" value="HAD_sf"/>
</dbReference>
<dbReference type="SUPFAM" id="SSF53448">
    <property type="entry name" value="Nucleotide-diphospho-sugar transferases"/>
    <property type="match status" value="1"/>
</dbReference>
<dbReference type="Gene3D" id="3.90.550.10">
    <property type="entry name" value="Spore Coat Polysaccharide Biosynthesis Protein SpsA, Chain A"/>
    <property type="match status" value="1"/>
</dbReference>
<evidence type="ECO:0000313" key="8">
    <source>
        <dbReference type="Proteomes" id="UP000008672"/>
    </source>
</evidence>
<name>M3XI04_LATCH</name>
<dbReference type="eggNOG" id="ENOG502QQH3">
    <property type="taxonomic scope" value="Eukaryota"/>
</dbReference>
<keyword evidence="8" id="KW-1185">Reference proteome</keyword>
<dbReference type="EMBL" id="AFYH01244982">
    <property type="status" value="NOT_ANNOTATED_CDS"/>
    <property type="molecule type" value="Genomic_DNA"/>
</dbReference>